<comment type="similarity">
    <text evidence="3 5">Belongs to the Fe(2+)-trafficking protein family.</text>
</comment>
<dbReference type="Pfam" id="PF04362">
    <property type="entry name" value="Iron_traffic"/>
    <property type="match status" value="1"/>
</dbReference>
<keyword evidence="1 5" id="KW-0408">Iron</keyword>
<dbReference type="Proteomes" id="UP000186904">
    <property type="component" value="Unassembled WGS sequence"/>
</dbReference>
<dbReference type="SUPFAM" id="SSF111148">
    <property type="entry name" value="YggX-like"/>
    <property type="match status" value="1"/>
</dbReference>
<evidence type="ECO:0000256" key="4">
    <source>
        <dbReference type="ARBA" id="ARBA00070403"/>
    </source>
</evidence>
<evidence type="ECO:0000256" key="3">
    <source>
        <dbReference type="ARBA" id="ARBA00061679"/>
    </source>
</evidence>
<evidence type="ECO:0000313" key="8">
    <source>
        <dbReference type="EMBL" id="TKA93200.1"/>
    </source>
</evidence>
<dbReference type="EMBL" id="SWAV01000001">
    <property type="protein sequence ID" value="TKA93200.1"/>
    <property type="molecule type" value="Genomic_DNA"/>
</dbReference>
<dbReference type="OrthoDB" id="9804318at2"/>
<sequence length="90" mass="10522">MSRMVLCRKYKQELPGLERPPYPGPKGDAIFKDVSKKAWDEWQAHQTMLINERRLNMMDAEDRKFLQQEMDKFLAGEEYAQADGYVPPSA</sequence>
<reference evidence="8 11" key="2">
    <citation type="submission" date="2019-04" db="EMBL/GenBank/DDBJ databases">
        <title>Crypto-aerobic microbial life in anoxic (sulfidic) marine sediments.</title>
        <authorList>
            <person name="Bhattacharya S."/>
            <person name="Roy C."/>
            <person name="Mondal N."/>
            <person name="Sarkar J."/>
            <person name="Mandal S."/>
            <person name="Rameez M.J."/>
            <person name="Ghosh W."/>
        </authorList>
    </citation>
    <scope>NUCLEOTIDE SEQUENCE [LARGE SCALE GENOMIC DNA]</scope>
    <source>
        <strain evidence="8 11">SBBB</strain>
    </source>
</reference>
<evidence type="ECO:0000313" key="11">
    <source>
        <dbReference type="Proteomes" id="UP000305198"/>
    </source>
</evidence>
<evidence type="ECO:0000313" key="10">
    <source>
        <dbReference type="Proteomes" id="UP000186904"/>
    </source>
</evidence>
<dbReference type="RefSeq" id="WP_036989067.1">
    <property type="nucleotide sequence ID" value="NZ_FOGN01000003.1"/>
</dbReference>
<evidence type="ECO:0000256" key="5">
    <source>
        <dbReference type="HAMAP-Rule" id="MF_00686"/>
    </source>
</evidence>
<dbReference type="GO" id="GO:0005829">
    <property type="term" value="C:cytosol"/>
    <property type="evidence" value="ECO:0007669"/>
    <property type="project" value="TreeGrafter"/>
</dbReference>
<dbReference type="InterPro" id="IPR007457">
    <property type="entry name" value="Fe_traffick_prot_YggX"/>
</dbReference>
<dbReference type="PANTHER" id="PTHR36965:SF1">
    <property type="entry name" value="FE(2+)-TRAFFICKING PROTEIN-RELATED"/>
    <property type="match status" value="1"/>
</dbReference>
<dbReference type="GO" id="GO:0034599">
    <property type="term" value="P:cellular response to oxidative stress"/>
    <property type="evidence" value="ECO:0007669"/>
    <property type="project" value="TreeGrafter"/>
</dbReference>
<reference evidence="9 10" key="1">
    <citation type="submission" date="2016-10" db="EMBL/GenBank/DDBJ databases">
        <authorList>
            <person name="de Groot N.N."/>
        </authorList>
    </citation>
    <scope>NUCLEOTIDE SEQUENCE [LARGE SCALE GENOMIC DNA]</scope>
    <source>
        <strain evidence="7 9">CGMCC 1.9095</strain>
        <strain evidence="6 10">DSM 22558</strain>
    </source>
</reference>
<dbReference type="AlphaFoldDB" id="A0A031MFY1"/>
<dbReference type="GO" id="GO:0005506">
    <property type="term" value="F:iron ion binding"/>
    <property type="evidence" value="ECO:0007669"/>
    <property type="project" value="UniProtKB-UniRule"/>
</dbReference>
<evidence type="ECO:0000313" key="7">
    <source>
        <dbReference type="EMBL" id="SFM02403.1"/>
    </source>
</evidence>
<dbReference type="EMBL" id="FOUA01000003">
    <property type="protein sequence ID" value="SFM02403.1"/>
    <property type="molecule type" value="Genomic_DNA"/>
</dbReference>
<dbReference type="Gene3D" id="1.10.3880.10">
    <property type="entry name" value="Fe(II) trafficking protein YggX"/>
    <property type="match status" value="1"/>
</dbReference>
<dbReference type="PIRSF" id="PIRSF029827">
    <property type="entry name" value="Fe_traffic_YggX"/>
    <property type="match status" value="1"/>
</dbReference>
<protein>
    <recommendedName>
        <fullName evidence="4 5">Probable Fe(2+)-trafficking protein</fullName>
    </recommendedName>
</protein>
<proteinExistence type="inferred from homology"/>
<dbReference type="Proteomes" id="UP000186599">
    <property type="component" value="Unassembled WGS sequence"/>
</dbReference>
<dbReference type="HAMAP" id="MF_00686">
    <property type="entry name" value="Fe_traffic_YggX"/>
    <property type="match status" value="1"/>
</dbReference>
<comment type="function">
    <text evidence="2">Could be a mediator in iron transactions between iron acquisition and iron-requiring processes, such as synthesis and/or repair of Fe-S clusters in biosynthetic enzymes. Necessary to maintain high levels of aconitase under oxidative stress.</text>
</comment>
<dbReference type="STRING" id="653930.SAMN05216589_1997"/>
<evidence type="ECO:0000256" key="2">
    <source>
        <dbReference type="ARBA" id="ARBA00053793"/>
    </source>
</evidence>
<evidence type="ECO:0000256" key="1">
    <source>
        <dbReference type="ARBA" id="ARBA00023004"/>
    </source>
</evidence>
<dbReference type="Proteomes" id="UP000305198">
    <property type="component" value="Unassembled WGS sequence"/>
</dbReference>
<dbReference type="EMBL" id="FOGN01000003">
    <property type="protein sequence ID" value="SES01237.1"/>
    <property type="molecule type" value="Genomic_DNA"/>
</dbReference>
<organism evidence="8 11">
    <name type="scientific">Halopseudomonas bauzanensis</name>
    <dbReference type="NCBI Taxonomy" id="653930"/>
    <lineage>
        <taxon>Bacteria</taxon>
        <taxon>Pseudomonadati</taxon>
        <taxon>Pseudomonadota</taxon>
        <taxon>Gammaproteobacteria</taxon>
        <taxon>Pseudomonadales</taxon>
        <taxon>Pseudomonadaceae</taxon>
        <taxon>Halopseudomonas</taxon>
    </lineage>
</organism>
<dbReference type="FunFam" id="1.10.3880.10:FF:000001">
    <property type="entry name" value="Probable Fe(2+)-trafficking protein"/>
    <property type="match status" value="1"/>
</dbReference>
<evidence type="ECO:0000313" key="6">
    <source>
        <dbReference type="EMBL" id="SES01237.1"/>
    </source>
</evidence>
<dbReference type="PANTHER" id="PTHR36965">
    <property type="entry name" value="FE(2+)-TRAFFICKING PROTEIN-RELATED"/>
    <property type="match status" value="1"/>
</dbReference>
<name>A0A031MFY1_9GAMM</name>
<accession>A0A031MFY1</accession>
<dbReference type="NCBIfam" id="NF003817">
    <property type="entry name" value="PRK05408.1"/>
    <property type="match status" value="1"/>
</dbReference>
<evidence type="ECO:0000313" key="9">
    <source>
        <dbReference type="Proteomes" id="UP000186599"/>
    </source>
</evidence>
<keyword evidence="9" id="KW-1185">Reference proteome</keyword>
<dbReference type="InterPro" id="IPR036766">
    <property type="entry name" value="Fe_traffick_prot_YggX_sf"/>
</dbReference>
<gene>
    <name evidence="8" type="ORF">FA869_03170</name>
    <name evidence="7" type="ORF">SAMN04487855_1996</name>
    <name evidence="6" type="ORF">SAMN05216589_1997</name>
</gene>